<evidence type="ECO:0000256" key="6">
    <source>
        <dbReference type="ARBA" id="ARBA00022840"/>
    </source>
</evidence>
<dbReference type="PROSITE" id="PS50893">
    <property type="entry name" value="ABC_TRANSPORTER_2"/>
    <property type="match status" value="1"/>
</dbReference>
<dbReference type="EMBL" id="AJLS01000003">
    <property type="protein sequence ID" value="EKN71665.1"/>
    <property type="molecule type" value="Genomic_DNA"/>
</dbReference>
<evidence type="ECO:0000256" key="9">
    <source>
        <dbReference type="ARBA" id="ARBA00024432"/>
    </source>
</evidence>
<gene>
    <name evidence="12" type="ORF">BABA_00630</name>
</gene>
<evidence type="ECO:0000256" key="1">
    <source>
        <dbReference type="ARBA" id="ARBA00004202"/>
    </source>
</evidence>
<dbReference type="GO" id="GO:0022857">
    <property type="term" value="F:transmembrane transporter activity"/>
    <property type="evidence" value="ECO:0007669"/>
    <property type="project" value="UniProtKB-ARBA"/>
</dbReference>
<dbReference type="Pfam" id="PF00005">
    <property type="entry name" value="ABC_tran"/>
    <property type="match status" value="1"/>
</dbReference>
<dbReference type="PANTHER" id="PTHR24220">
    <property type="entry name" value="IMPORT ATP-BINDING PROTEIN"/>
    <property type="match status" value="1"/>
</dbReference>
<dbReference type="GO" id="GO:0005886">
    <property type="term" value="C:plasma membrane"/>
    <property type="evidence" value="ECO:0007669"/>
    <property type="project" value="UniProtKB-SubCell"/>
</dbReference>
<name>K6CKI5_9BACI</name>
<dbReference type="SMART" id="SM00382">
    <property type="entry name" value="AAA"/>
    <property type="match status" value="1"/>
</dbReference>
<reference evidence="12 13" key="1">
    <citation type="journal article" date="2012" name="Front. Microbiol.">
        <title>Redundancy and modularity in membrane-associated dissimilatory nitrate reduction in Bacillus.</title>
        <authorList>
            <person name="Heylen K."/>
            <person name="Keltjens J."/>
        </authorList>
    </citation>
    <scope>NUCLEOTIDE SEQUENCE [LARGE SCALE GENOMIC DNA]</scope>
    <source>
        <strain evidence="13">LMG 21833T</strain>
    </source>
</reference>
<comment type="caution">
    <text evidence="12">The sequence shown here is derived from an EMBL/GenBank/DDBJ whole genome shotgun (WGS) entry which is preliminary data.</text>
</comment>
<organism evidence="12 13">
    <name type="scientific">Neobacillus bataviensis LMG 21833</name>
    <dbReference type="NCBI Taxonomy" id="1117379"/>
    <lineage>
        <taxon>Bacteria</taxon>
        <taxon>Bacillati</taxon>
        <taxon>Bacillota</taxon>
        <taxon>Bacilli</taxon>
        <taxon>Bacillales</taxon>
        <taxon>Bacillaceae</taxon>
        <taxon>Neobacillus</taxon>
    </lineage>
</organism>
<comment type="subcellular location">
    <subcellularLocation>
        <location evidence="1">Cell membrane</location>
        <topology evidence="1">Peripheral membrane protein</topology>
    </subcellularLocation>
</comment>
<dbReference type="OrthoDB" id="9791546at2"/>
<dbReference type="InterPro" id="IPR003593">
    <property type="entry name" value="AAA+_ATPase"/>
</dbReference>
<keyword evidence="4" id="KW-1003">Cell membrane</keyword>
<keyword evidence="5" id="KW-0547">Nucleotide-binding</keyword>
<comment type="similarity">
    <text evidence="8">Belongs to the ABC transporter superfamily. HrtA family.</text>
</comment>
<dbReference type="GO" id="GO:0005524">
    <property type="term" value="F:ATP binding"/>
    <property type="evidence" value="ECO:0007669"/>
    <property type="project" value="UniProtKB-KW"/>
</dbReference>
<dbReference type="RefSeq" id="WP_007083169.1">
    <property type="nucleotide sequence ID" value="NZ_AJLS01000003.1"/>
</dbReference>
<proteinExistence type="inferred from homology"/>
<keyword evidence="7" id="KW-0472">Membrane</keyword>
<evidence type="ECO:0000256" key="10">
    <source>
        <dbReference type="ARBA" id="ARBA00024721"/>
    </source>
</evidence>
<evidence type="ECO:0000256" key="4">
    <source>
        <dbReference type="ARBA" id="ARBA00022475"/>
    </source>
</evidence>
<accession>K6CKI5</accession>
<evidence type="ECO:0000313" key="12">
    <source>
        <dbReference type="EMBL" id="EKN71665.1"/>
    </source>
</evidence>
<evidence type="ECO:0000256" key="5">
    <source>
        <dbReference type="ARBA" id="ARBA00022741"/>
    </source>
</evidence>
<protein>
    <recommendedName>
        <fullName evidence="9">Putative hemin import ATP-binding protein HrtA</fullName>
    </recommendedName>
</protein>
<dbReference type="InterPro" id="IPR003439">
    <property type="entry name" value="ABC_transporter-like_ATP-bd"/>
</dbReference>
<evidence type="ECO:0000259" key="11">
    <source>
        <dbReference type="PROSITE" id="PS50893"/>
    </source>
</evidence>
<comment type="function">
    <text evidence="10">Part of the ABC transporter complex hrt involved in hemin import. Responsible for energy coupling to the transport system.</text>
</comment>
<dbReference type="STRING" id="1117379.BABA_00630"/>
<dbReference type="PANTHER" id="PTHR24220:SF666">
    <property type="entry name" value="HEMIN IMPORT ATP-BINDING PROTEIN HRTA-RELATED"/>
    <property type="match status" value="1"/>
</dbReference>
<dbReference type="AlphaFoldDB" id="K6CKI5"/>
<dbReference type="InterPro" id="IPR017911">
    <property type="entry name" value="MacB-like_ATP-bd"/>
</dbReference>
<evidence type="ECO:0000313" key="13">
    <source>
        <dbReference type="Proteomes" id="UP000006316"/>
    </source>
</evidence>
<evidence type="ECO:0000256" key="2">
    <source>
        <dbReference type="ARBA" id="ARBA00011131"/>
    </source>
</evidence>
<dbReference type="GO" id="GO:0098796">
    <property type="term" value="C:membrane protein complex"/>
    <property type="evidence" value="ECO:0007669"/>
    <property type="project" value="UniProtKB-ARBA"/>
</dbReference>
<dbReference type="InterPro" id="IPR027417">
    <property type="entry name" value="P-loop_NTPase"/>
</dbReference>
<dbReference type="FunFam" id="3.40.50.300:FF:000032">
    <property type="entry name" value="Export ABC transporter ATP-binding protein"/>
    <property type="match status" value="1"/>
</dbReference>
<keyword evidence="13" id="KW-1185">Reference proteome</keyword>
<evidence type="ECO:0000256" key="8">
    <source>
        <dbReference type="ARBA" id="ARBA00024359"/>
    </source>
</evidence>
<keyword evidence="6 12" id="KW-0067">ATP-binding</keyword>
<evidence type="ECO:0000256" key="7">
    <source>
        <dbReference type="ARBA" id="ARBA00023136"/>
    </source>
</evidence>
<dbReference type="SUPFAM" id="SSF52540">
    <property type="entry name" value="P-loop containing nucleoside triphosphate hydrolases"/>
    <property type="match status" value="1"/>
</dbReference>
<dbReference type="Gene3D" id="3.40.50.300">
    <property type="entry name" value="P-loop containing nucleotide triphosphate hydrolases"/>
    <property type="match status" value="1"/>
</dbReference>
<sequence length="240" mass="26512">MSGIQFNSVSKLYQQGENQVLALDDVSLTVEQGEFIAVIGPSGSGKSTFLAIAGALLQSSKGEVILNGKSLNQLNPKDLARLRLEEIGFILQTSNLVPYLNVLEQLLVVKKMAGKVTKEDKENAKELLENLGLASKLKKLPDQLSGGERQRTAIARAFINNPSIILADEPTASLDSKRAHEVVQLIARETKARNKAAIMVTHDERLLEYCDQVYRMEDGRLKLDQSFEMKTVSSKEMIIE</sequence>
<dbReference type="CDD" id="cd03255">
    <property type="entry name" value="ABC_MJ0796_LolCDE_FtsE"/>
    <property type="match status" value="1"/>
</dbReference>
<dbReference type="eggNOG" id="COG1136">
    <property type="taxonomic scope" value="Bacteria"/>
</dbReference>
<dbReference type="GO" id="GO:0016887">
    <property type="term" value="F:ATP hydrolysis activity"/>
    <property type="evidence" value="ECO:0007669"/>
    <property type="project" value="InterPro"/>
</dbReference>
<keyword evidence="3" id="KW-0813">Transport</keyword>
<dbReference type="PATRIC" id="fig|1117379.3.peg.132"/>
<evidence type="ECO:0000256" key="3">
    <source>
        <dbReference type="ARBA" id="ARBA00022448"/>
    </source>
</evidence>
<feature type="domain" description="ABC transporter" evidence="11">
    <location>
        <begin position="4"/>
        <end position="239"/>
    </location>
</feature>
<comment type="subunit">
    <text evidence="2">The complex is composed of two ATP-binding proteins (HrtA), two transmembrane proteins (HrtB) and a solute-binding protein.</text>
</comment>
<dbReference type="InterPro" id="IPR015854">
    <property type="entry name" value="ABC_transpr_LolD-like"/>
</dbReference>
<dbReference type="Proteomes" id="UP000006316">
    <property type="component" value="Unassembled WGS sequence"/>
</dbReference>